<evidence type="ECO:0000256" key="11">
    <source>
        <dbReference type="ARBA" id="ARBA00022729"/>
    </source>
</evidence>
<dbReference type="GO" id="GO:0030115">
    <property type="term" value="C:S-layer"/>
    <property type="evidence" value="ECO:0007669"/>
    <property type="project" value="UniProtKB-SubCell"/>
</dbReference>
<dbReference type="GO" id="GO:0071555">
    <property type="term" value="P:cell wall organization"/>
    <property type="evidence" value="ECO:0007669"/>
    <property type="project" value="UniProtKB-KW"/>
</dbReference>
<proteinExistence type="inferred from homology"/>
<feature type="domain" description="PGF-CTERM archaeal protein-sorting signal" evidence="19">
    <location>
        <begin position="990"/>
        <end position="1011"/>
    </location>
</feature>
<feature type="region of interest" description="Disordered" evidence="17">
    <location>
        <begin position="1"/>
        <end position="24"/>
    </location>
</feature>
<dbReference type="KEGG" id="hra:EI982_16160"/>
<evidence type="ECO:0000256" key="7">
    <source>
        <dbReference type="ARBA" id="ARBA00022512"/>
    </source>
</evidence>
<keyword evidence="13 18" id="KW-0472">Membrane</keyword>
<evidence type="ECO:0000313" key="21">
    <source>
        <dbReference type="Proteomes" id="UP000428325"/>
    </source>
</evidence>
<keyword evidence="11" id="KW-0732">Signal</keyword>
<comment type="similarity">
    <text evidence="4">Belongs to the halobacterial S-layer protein family.</text>
</comment>
<dbReference type="Pfam" id="PF18204">
    <property type="entry name" value="PGF-CTERM"/>
    <property type="match status" value="1"/>
</dbReference>
<dbReference type="InterPro" id="IPR026371">
    <property type="entry name" value="PGF_CTERM"/>
</dbReference>
<keyword evidence="12 18" id="KW-1133">Transmembrane helix</keyword>
<accession>A0A6B9FCH9</accession>
<keyword evidence="9" id="KW-0701">S-layer</keyword>
<evidence type="ECO:0000256" key="5">
    <source>
        <dbReference type="ARBA" id="ARBA00017560"/>
    </source>
</evidence>
<protein>
    <recommendedName>
        <fullName evidence="5">Cell surface glycoprotein</fullName>
    </recommendedName>
    <alternativeName>
        <fullName evidence="16">S-layer glycoprotein</fullName>
    </alternativeName>
</protein>
<feature type="compositionally biased region" description="Low complexity" evidence="17">
    <location>
        <begin position="954"/>
        <end position="985"/>
    </location>
</feature>
<gene>
    <name evidence="20" type="primary">csg</name>
    <name evidence="20" type="ORF">EI982_16160</name>
</gene>
<reference evidence="20 21" key="1">
    <citation type="submission" date="2018-12" db="EMBL/GenBank/DDBJ databases">
        <title>Complete genome sequence of Haloplanus rallus MBLA0036.</title>
        <authorList>
            <person name="Nam Y.-d."/>
            <person name="Kang J."/>
            <person name="Chung W.-H."/>
            <person name="Park Y.S."/>
        </authorList>
    </citation>
    <scope>NUCLEOTIDE SEQUENCE [LARGE SCALE GENOMIC DNA]</scope>
    <source>
        <strain evidence="20 21">MBLA0036</strain>
    </source>
</reference>
<keyword evidence="10 18" id="KW-0812">Transmembrane</keyword>
<keyword evidence="6" id="KW-1003">Cell membrane</keyword>
<feature type="region of interest" description="Disordered" evidence="17">
    <location>
        <begin position="939"/>
        <end position="991"/>
    </location>
</feature>
<evidence type="ECO:0000256" key="15">
    <source>
        <dbReference type="ARBA" id="ARBA00023316"/>
    </source>
</evidence>
<evidence type="ECO:0000256" key="4">
    <source>
        <dbReference type="ARBA" id="ARBA00009327"/>
    </source>
</evidence>
<organism evidence="20 21">
    <name type="scientific">Haloplanus rallus</name>
    <dbReference type="NCBI Taxonomy" id="1816183"/>
    <lineage>
        <taxon>Archaea</taxon>
        <taxon>Methanobacteriati</taxon>
        <taxon>Methanobacteriota</taxon>
        <taxon>Stenosarchaea group</taxon>
        <taxon>Halobacteria</taxon>
        <taxon>Halobacteriales</taxon>
        <taxon>Haloferacaceae</taxon>
        <taxon>Haloplanus</taxon>
    </lineage>
</organism>
<evidence type="ECO:0000256" key="8">
    <source>
        <dbReference type="ARBA" id="ARBA00022525"/>
    </source>
</evidence>
<dbReference type="NCBIfam" id="TIGR04216">
    <property type="entry name" value="halo_surf_glyco"/>
    <property type="match status" value="1"/>
</dbReference>
<evidence type="ECO:0000256" key="6">
    <source>
        <dbReference type="ARBA" id="ARBA00022475"/>
    </source>
</evidence>
<evidence type="ECO:0000256" key="1">
    <source>
        <dbReference type="ARBA" id="ARBA00003466"/>
    </source>
</evidence>
<evidence type="ECO:0000256" key="16">
    <source>
        <dbReference type="ARBA" id="ARBA00032079"/>
    </source>
</evidence>
<name>A0A6B9FCH9_9EURY</name>
<feature type="region of interest" description="Disordered" evidence="17">
    <location>
        <begin position="250"/>
        <end position="277"/>
    </location>
</feature>
<evidence type="ECO:0000256" key="17">
    <source>
        <dbReference type="SAM" id="MobiDB-lite"/>
    </source>
</evidence>
<feature type="region of interest" description="Disordered" evidence="17">
    <location>
        <begin position="346"/>
        <end position="386"/>
    </location>
</feature>
<feature type="transmembrane region" description="Helical" evidence="18">
    <location>
        <begin position="991"/>
        <end position="1009"/>
    </location>
</feature>
<evidence type="ECO:0000256" key="9">
    <source>
        <dbReference type="ARBA" id="ARBA00022601"/>
    </source>
</evidence>
<feature type="compositionally biased region" description="Polar residues" evidence="17">
    <location>
        <begin position="261"/>
        <end position="277"/>
    </location>
</feature>
<dbReference type="NCBIfam" id="TIGR04126">
    <property type="entry name" value="PGF_CTERM"/>
    <property type="match status" value="1"/>
</dbReference>
<comment type="subcellular location">
    <subcellularLocation>
        <location evidence="2">Cell membrane</location>
    </subcellularLocation>
    <subcellularLocation>
        <location evidence="3">Secreted</location>
        <location evidence="3">Cell wall</location>
        <location evidence="3">S-layer</location>
    </subcellularLocation>
</comment>
<evidence type="ECO:0000256" key="12">
    <source>
        <dbReference type="ARBA" id="ARBA00022989"/>
    </source>
</evidence>
<dbReference type="Proteomes" id="UP000428325">
    <property type="component" value="Chromosome"/>
</dbReference>
<comment type="function">
    <text evidence="1">S-layer protein. The S-layer is a paracrystalline mono-layered assembly of proteins which coat the surface of the cell.</text>
</comment>
<evidence type="ECO:0000256" key="3">
    <source>
        <dbReference type="ARBA" id="ARBA00004237"/>
    </source>
</evidence>
<feature type="transmembrane region" description="Helical" evidence="18">
    <location>
        <begin position="34"/>
        <end position="54"/>
    </location>
</feature>
<evidence type="ECO:0000256" key="2">
    <source>
        <dbReference type="ARBA" id="ARBA00004236"/>
    </source>
</evidence>
<dbReference type="InterPro" id="IPR026452">
    <property type="entry name" value="Surf_glycop_sig_pep"/>
</dbReference>
<keyword evidence="21" id="KW-1185">Reference proteome</keyword>
<evidence type="ECO:0000256" key="18">
    <source>
        <dbReference type="SAM" id="Phobius"/>
    </source>
</evidence>
<keyword evidence="7" id="KW-0134">Cell wall</keyword>
<evidence type="ECO:0000256" key="14">
    <source>
        <dbReference type="ARBA" id="ARBA00023180"/>
    </source>
</evidence>
<evidence type="ECO:0000313" key="20">
    <source>
        <dbReference type="EMBL" id="QGX96201.1"/>
    </source>
</evidence>
<dbReference type="GO" id="GO:0005886">
    <property type="term" value="C:plasma membrane"/>
    <property type="evidence" value="ECO:0007669"/>
    <property type="project" value="UniProtKB-SubCell"/>
</dbReference>
<sequence length="1012" mass="105083">MARSRTGTKEDRPPDCHCGADQQRKKMTDYNKKARAVVLAALMVFSVFAGTVALSGTAAAGVTSSGLSNASATDVVVGASSTTQTIEVDVTATNDSTDTVDFTLDTGEYSVNSLESANFTGSTDLSANNSTNNGGTIEVGITESGASSGDATDTLQVVVDVDTTGVATTSGGARSIDIDDTVGGSSQVSASFDYVSGGGDDNRAGNADGTGNFNTADGEGYIFPGATVFQGESDVFLGDSFSGTPTKVAGNDEGVPLETPNIPQSQSTGRYSDNGNNNVTVQTPRVTTLDVLNSNLNDIAGGSVAEGTSPSSGSDGSGAGNLTVIGAWNYQNAEDLELTVEDDSGLDVTGDVVDDNVNPSNSPVRSAGDRGTEYTTDDGSDRGGDISDNEVAYPIDLANTGTGTYTISLAGTDDLGFGEASQSTTITVTGDDDANLVLDSDEVTRGEDVRFEIQGSDAGDTHTVIIESDDFRDDTLTAENAARIFRQVGDTGEVGFVNNSGDTAVNRSVADSTGVSGTIDYAYANITIDDDTGVGVGQVETQYLDDSDVDLTLYNASTQVPFEIGSNTDQEGEDDEQTLTVNEGDLTIESPGGTYVVGSEVDINGTASEGIDEVAFYARRNNNYEHVPIDGEDTLTVDADGTFEEEDIVLSEDSDILSQPGTYRFGALDVDGLNQDVTDDLTTSEFNTNTSTQMSLRVTDTELTANVKTVGGQVSTTDSTVNISGTAFGASNVDVIFVGDRGNTYTTDISVDDDNTFSEDEVTINNVQGSQSVSVHVLFPGRDGNYGNTDTDVVDDIVPSDGTLTGAQVRARIVDNTTEAVASDDRMVTSTFRYADAQSTIQNVYPEGMEASGVNPVGVDDTMVVEGQTNLRPDDNSITAELLTTEGDSVALSTTDEWSYDGTWSTTIELEDVQTGTYDLEADDGENTDIVTVEIVQNVQTATPEPTETPEPTPTETATPEPTATATPEPTDTATAEPTDTPTPTEGGGPGFGAIVAVIALLAAALLATRRD</sequence>
<evidence type="ECO:0000256" key="13">
    <source>
        <dbReference type="ARBA" id="ARBA00023136"/>
    </source>
</evidence>
<keyword evidence="14" id="KW-0325">Glycoprotein</keyword>
<dbReference type="NCBIfam" id="TIGR04207">
    <property type="entry name" value="halo_sig_pep"/>
    <property type="match status" value="1"/>
</dbReference>
<dbReference type="EMBL" id="CP034345">
    <property type="protein sequence ID" value="QGX96201.1"/>
    <property type="molecule type" value="Genomic_DNA"/>
</dbReference>
<evidence type="ECO:0000256" key="10">
    <source>
        <dbReference type="ARBA" id="ARBA00022692"/>
    </source>
</evidence>
<keyword evidence="15" id="KW-0961">Cell wall biogenesis/degradation</keyword>
<dbReference type="AlphaFoldDB" id="A0A6B9FCH9"/>
<evidence type="ECO:0000259" key="19">
    <source>
        <dbReference type="Pfam" id="PF18204"/>
    </source>
</evidence>
<keyword evidence="8" id="KW-0964">Secreted</keyword>
<dbReference type="InterPro" id="IPR026458">
    <property type="entry name" value="Csg_halobact"/>
</dbReference>
<feature type="compositionally biased region" description="Low complexity" evidence="17">
    <location>
        <begin position="346"/>
        <end position="358"/>
    </location>
</feature>